<evidence type="ECO:0000313" key="2">
    <source>
        <dbReference type="Proteomes" id="UP000541583"/>
    </source>
</evidence>
<reference evidence="1 2" key="1">
    <citation type="submission" date="2020-08" db="EMBL/GenBank/DDBJ databases">
        <title>Genomic Encyclopedia of Type Strains, Phase IV (KMG-V): Genome sequencing to study the core and pangenomes of soil and plant-associated prokaryotes.</title>
        <authorList>
            <person name="Whitman W."/>
        </authorList>
    </citation>
    <scope>NUCLEOTIDE SEQUENCE [LARGE SCALE GENOMIC DNA]</scope>
    <source>
        <strain evidence="1 2">ANJLi2</strain>
    </source>
</reference>
<dbReference type="Proteomes" id="UP000541583">
    <property type="component" value="Unassembled WGS sequence"/>
</dbReference>
<sequence length="29" mass="3310">MIFAKGETELQKIYQDIMIAFTGGYISQI</sequence>
<evidence type="ECO:0000313" key="1">
    <source>
        <dbReference type="EMBL" id="MBB6110468.1"/>
    </source>
</evidence>
<comment type="caution">
    <text evidence="1">The sequence shown here is derived from an EMBL/GenBank/DDBJ whole genome shotgun (WGS) entry which is preliminary data.</text>
</comment>
<protein>
    <submittedName>
        <fullName evidence="1">Uncharacterized protein</fullName>
    </submittedName>
</protein>
<name>A0ABR6PL31_9SPHI</name>
<proteinExistence type="predicted"/>
<keyword evidence="2" id="KW-1185">Reference proteome</keyword>
<accession>A0ABR6PL31</accession>
<organism evidence="1 2">
    <name type="scientific">Mucilaginibacter lappiensis</name>
    <dbReference type="NCBI Taxonomy" id="354630"/>
    <lineage>
        <taxon>Bacteria</taxon>
        <taxon>Pseudomonadati</taxon>
        <taxon>Bacteroidota</taxon>
        <taxon>Sphingobacteriia</taxon>
        <taxon>Sphingobacteriales</taxon>
        <taxon>Sphingobacteriaceae</taxon>
        <taxon>Mucilaginibacter</taxon>
    </lineage>
</organism>
<dbReference type="EMBL" id="JACHCB010000007">
    <property type="protein sequence ID" value="MBB6110468.1"/>
    <property type="molecule type" value="Genomic_DNA"/>
</dbReference>
<gene>
    <name evidence="1" type="ORF">HDF23_003224</name>
</gene>